<proteinExistence type="predicted"/>
<evidence type="ECO:0000313" key="1">
    <source>
        <dbReference type="EMBL" id="NKX50639.1"/>
    </source>
</evidence>
<reference evidence="1 2" key="1">
    <citation type="submission" date="2020-04" db="EMBL/GenBank/DDBJ databases">
        <authorList>
            <person name="Liu S."/>
        </authorList>
    </citation>
    <scope>NUCLEOTIDE SEQUENCE [LARGE SCALE GENOMIC DNA]</scope>
    <source>
        <strain evidence="1 2">CGMCC 1.15091</strain>
    </source>
</reference>
<gene>
    <name evidence="1" type="ORF">HER39_08680</name>
</gene>
<feature type="non-terminal residue" evidence="1">
    <location>
        <position position="35"/>
    </location>
</feature>
<name>A0ABX1JP90_9MICC</name>
<dbReference type="Gene3D" id="3.40.50.2300">
    <property type="match status" value="1"/>
</dbReference>
<feature type="non-terminal residue" evidence="1">
    <location>
        <position position="1"/>
    </location>
</feature>
<sequence>GREAAEKILLGAGIRPTAIFAVNDFAAIGVMGALR</sequence>
<accession>A0ABX1JP90</accession>
<dbReference type="SUPFAM" id="SSF53822">
    <property type="entry name" value="Periplasmic binding protein-like I"/>
    <property type="match status" value="1"/>
</dbReference>
<evidence type="ECO:0000313" key="2">
    <source>
        <dbReference type="Proteomes" id="UP000523795"/>
    </source>
</evidence>
<dbReference type="EMBL" id="JAAZSR010000112">
    <property type="protein sequence ID" value="NKX50639.1"/>
    <property type="molecule type" value="Genomic_DNA"/>
</dbReference>
<keyword evidence="2" id="KW-1185">Reference proteome</keyword>
<organism evidence="1 2">
    <name type="scientific">Arthrobacter deserti</name>
    <dbReference type="NCBI Taxonomy" id="1742687"/>
    <lineage>
        <taxon>Bacteria</taxon>
        <taxon>Bacillati</taxon>
        <taxon>Actinomycetota</taxon>
        <taxon>Actinomycetes</taxon>
        <taxon>Micrococcales</taxon>
        <taxon>Micrococcaceae</taxon>
        <taxon>Arthrobacter</taxon>
    </lineage>
</organism>
<dbReference type="Proteomes" id="UP000523795">
    <property type="component" value="Unassembled WGS sequence"/>
</dbReference>
<protein>
    <submittedName>
        <fullName evidence="1">LacI family transcriptional regulator</fullName>
    </submittedName>
</protein>
<comment type="caution">
    <text evidence="1">The sequence shown here is derived from an EMBL/GenBank/DDBJ whole genome shotgun (WGS) entry which is preliminary data.</text>
</comment>
<dbReference type="InterPro" id="IPR028082">
    <property type="entry name" value="Peripla_BP_I"/>
</dbReference>